<reference evidence="2" key="1">
    <citation type="submission" date="2020-01" db="EMBL/GenBank/DDBJ databases">
        <title>Development of genomics and gene disruption for Polysphondylium violaceum indicates a role for the polyketide synthase stlB in stalk morphogenesis.</title>
        <authorList>
            <person name="Narita B."/>
            <person name="Kawabe Y."/>
            <person name="Kin K."/>
            <person name="Saito T."/>
            <person name="Gibbs R."/>
            <person name="Kuspa A."/>
            <person name="Muzny D."/>
            <person name="Queller D."/>
            <person name="Richards S."/>
            <person name="Strassman J."/>
            <person name="Sucgang R."/>
            <person name="Worley K."/>
            <person name="Schaap P."/>
        </authorList>
    </citation>
    <scope>NUCLEOTIDE SEQUENCE</scope>
    <source>
        <strain evidence="2">QSvi11</strain>
    </source>
</reference>
<dbReference type="Proteomes" id="UP000695562">
    <property type="component" value="Unassembled WGS sequence"/>
</dbReference>
<proteinExistence type="predicted"/>
<keyword evidence="1" id="KW-0732">Signal</keyword>
<gene>
    <name evidence="2" type="ORF">CYY_002043</name>
</gene>
<name>A0A8J4PYS6_9MYCE</name>
<feature type="chain" id="PRO_5035301830" description="Carbohydrate binding domain-containing protein" evidence="1">
    <location>
        <begin position="23"/>
        <end position="316"/>
    </location>
</feature>
<comment type="caution">
    <text evidence="2">The sequence shown here is derived from an EMBL/GenBank/DDBJ whole genome shotgun (WGS) entry which is preliminary data.</text>
</comment>
<dbReference type="PANTHER" id="PTHR35885:SF2">
    <property type="match status" value="1"/>
</dbReference>
<sequence length="316" mass="35066">MNKFLTLFVLLAIVATTTTINAADTYGVGIYNVNNAIAIGLIDYSRPGSGASTQLTITGLYYPNSQYQISSYNYVTKYLTFVALEPGTNNPFLVSVDCNAWRVAYELPLTKGVSYAGFQYDQTPMGQLNMFTTTWNGNGMLYVSKMNPLNNQLSTTDYFPGTLLSTAYQTNSYNYMVTFSNSSGIYTKLYTYYGQLQAEQQFGFSNTNLQVYSGPTNMFYNPQLNAIMATVTLRNVDGSIFSTLAFMDWSYGTFRLSNMATHSGFVITTSVPDLLNKNLVYSIGYIQNQFYIYTFSPATNTGVSVVQYGSAILSAF</sequence>
<accession>A0A8J4PYS6</accession>
<evidence type="ECO:0000313" key="3">
    <source>
        <dbReference type="Proteomes" id="UP000695562"/>
    </source>
</evidence>
<dbReference type="EMBL" id="AJWJ01000053">
    <property type="protein sequence ID" value="KAF2076673.1"/>
    <property type="molecule type" value="Genomic_DNA"/>
</dbReference>
<protein>
    <recommendedName>
        <fullName evidence="4">Carbohydrate binding domain-containing protein</fullName>
    </recommendedName>
</protein>
<evidence type="ECO:0000256" key="1">
    <source>
        <dbReference type="SAM" id="SignalP"/>
    </source>
</evidence>
<evidence type="ECO:0008006" key="4">
    <source>
        <dbReference type="Google" id="ProtNLM"/>
    </source>
</evidence>
<keyword evidence="3" id="KW-1185">Reference proteome</keyword>
<dbReference type="AlphaFoldDB" id="A0A8J4PYS6"/>
<dbReference type="PANTHER" id="PTHR35885">
    <property type="entry name" value="CARBOHYDRATE BINDING DOMAIN-CONTAINING PROTEIN-RELATED"/>
    <property type="match status" value="1"/>
</dbReference>
<feature type="signal peptide" evidence="1">
    <location>
        <begin position="1"/>
        <end position="22"/>
    </location>
</feature>
<evidence type="ECO:0000313" key="2">
    <source>
        <dbReference type="EMBL" id="KAF2076673.1"/>
    </source>
</evidence>
<organism evidence="2 3">
    <name type="scientific">Polysphondylium violaceum</name>
    <dbReference type="NCBI Taxonomy" id="133409"/>
    <lineage>
        <taxon>Eukaryota</taxon>
        <taxon>Amoebozoa</taxon>
        <taxon>Evosea</taxon>
        <taxon>Eumycetozoa</taxon>
        <taxon>Dictyostelia</taxon>
        <taxon>Dictyosteliales</taxon>
        <taxon>Dictyosteliaceae</taxon>
        <taxon>Polysphondylium</taxon>
    </lineage>
</organism>